<feature type="signal peptide" evidence="3">
    <location>
        <begin position="1"/>
        <end position="17"/>
    </location>
</feature>
<keyword evidence="1" id="KW-0175">Coiled coil</keyword>
<protein>
    <recommendedName>
        <fullName evidence="4">EF-hand domain-containing protein</fullName>
    </recommendedName>
</protein>
<comment type="caution">
    <text evidence="5">The sequence shown here is derived from an EMBL/GenBank/DDBJ whole genome shotgun (WGS) entry which is preliminary data.</text>
</comment>
<evidence type="ECO:0000259" key="4">
    <source>
        <dbReference type="PROSITE" id="PS50222"/>
    </source>
</evidence>
<keyword evidence="6" id="KW-1185">Reference proteome</keyword>
<dbReference type="EMBL" id="CAKKNE010000001">
    <property type="protein sequence ID" value="CAH0366225.1"/>
    <property type="molecule type" value="Genomic_DNA"/>
</dbReference>
<evidence type="ECO:0000256" key="3">
    <source>
        <dbReference type="SAM" id="SignalP"/>
    </source>
</evidence>
<keyword evidence="2" id="KW-0812">Transmembrane</keyword>
<dbReference type="PROSITE" id="PS50222">
    <property type="entry name" value="EF_HAND_2"/>
    <property type="match status" value="1"/>
</dbReference>
<proteinExistence type="predicted"/>
<feature type="transmembrane region" description="Helical" evidence="2">
    <location>
        <begin position="103"/>
        <end position="126"/>
    </location>
</feature>
<reference evidence="5" key="1">
    <citation type="submission" date="2021-11" db="EMBL/GenBank/DDBJ databases">
        <authorList>
            <consortium name="Genoscope - CEA"/>
            <person name="William W."/>
        </authorList>
    </citation>
    <scope>NUCLEOTIDE SEQUENCE</scope>
</reference>
<keyword evidence="2" id="KW-0472">Membrane</keyword>
<evidence type="ECO:0000256" key="2">
    <source>
        <dbReference type="SAM" id="Phobius"/>
    </source>
</evidence>
<dbReference type="InterPro" id="IPR002048">
    <property type="entry name" value="EF_hand_dom"/>
</dbReference>
<feature type="domain" description="EF-hand" evidence="4">
    <location>
        <begin position="53"/>
        <end position="88"/>
    </location>
</feature>
<dbReference type="GO" id="GO:0005509">
    <property type="term" value="F:calcium ion binding"/>
    <property type="evidence" value="ECO:0007669"/>
    <property type="project" value="InterPro"/>
</dbReference>
<evidence type="ECO:0000256" key="1">
    <source>
        <dbReference type="SAM" id="Coils"/>
    </source>
</evidence>
<dbReference type="OrthoDB" id="10580231at2759"/>
<dbReference type="Proteomes" id="UP000789595">
    <property type="component" value="Unassembled WGS sequence"/>
</dbReference>
<accession>A0A8J2WFB3</accession>
<feature type="coiled-coil region" evidence="1">
    <location>
        <begin position="139"/>
        <end position="171"/>
    </location>
</feature>
<name>A0A8J2WFB3_9STRA</name>
<sequence>MARIAAALLLLLRTSGALRVPERAPPPAPAKLARRGLLAAAPALALGASRAASAATAIENEFRLADTTRDGKLTIGEFTTWYEGNDLLSKKDLFSLDLSLPEIALDLTGLAGIVVAIYGVSYAYYLQQKMEAADAKAAKKAAADKKKAAAAKKAEAEAKKAAAAAAKEADEEST</sequence>
<keyword evidence="3" id="KW-0732">Signal</keyword>
<gene>
    <name evidence="5" type="ORF">PECAL_1P27030</name>
</gene>
<feature type="chain" id="PRO_5035318852" description="EF-hand domain-containing protein" evidence="3">
    <location>
        <begin position="18"/>
        <end position="174"/>
    </location>
</feature>
<organism evidence="5 6">
    <name type="scientific">Pelagomonas calceolata</name>
    <dbReference type="NCBI Taxonomy" id="35677"/>
    <lineage>
        <taxon>Eukaryota</taxon>
        <taxon>Sar</taxon>
        <taxon>Stramenopiles</taxon>
        <taxon>Ochrophyta</taxon>
        <taxon>Pelagophyceae</taxon>
        <taxon>Pelagomonadales</taxon>
        <taxon>Pelagomonadaceae</taxon>
        <taxon>Pelagomonas</taxon>
    </lineage>
</organism>
<evidence type="ECO:0000313" key="6">
    <source>
        <dbReference type="Proteomes" id="UP000789595"/>
    </source>
</evidence>
<evidence type="ECO:0000313" key="5">
    <source>
        <dbReference type="EMBL" id="CAH0366225.1"/>
    </source>
</evidence>
<keyword evidence="2" id="KW-1133">Transmembrane helix</keyword>
<dbReference type="AlphaFoldDB" id="A0A8J2WFB3"/>